<dbReference type="PANTHER" id="PTHR30532:SF25">
    <property type="entry name" value="IRON(III) DICITRATE-BINDING PERIPLASMIC PROTEIN"/>
    <property type="match status" value="1"/>
</dbReference>
<dbReference type="PANTHER" id="PTHR30532">
    <property type="entry name" value="IRON III DICITRATE-BINDING PERIPLASMIC PROTEIN"/>
    <property type="match status" value="1"/>
</dbReference>
<evidence type="ECO:0000256" key="5">
    <source>
        <dbReference type="SAM" id="SignalP"/>
    </source>
</evidence>
<dbReference type="InterPro" id="IPR051313">
    <property type="entry name" value="Bact_iron-sidero_bind"/>
</dbReference>
<dbReference type="Proteomes" id="UP001185899">
    <property type="component" value="Unassembled WGS sequence"/>
</dbReference>
<keyword evidence="3" id="KW-0813">Transport</keyword>
<proteinExistence type="inferred from homology"/>
<keyword evidence="8" id="KW-1185">Reference proteome</keyword>
<accession>A0ABU4AS98</accession>
<dbReference type="InterPro" id="IPR002491">
    <property type="entry name" value="ABC_transptr_periplasmic_BD"/>
</dbReference>
<feature type="signal peptide" evidence="5">
    <location>
        <begin position="1"/>
        <end position="25"/>
    </location>
</feature>
<dbReference type="PROSITE" id="PS51257">
    <property type="entry name" value="PROKAR_LIPOPROTEIN"/>
    <property type="match status" value="1"/>
</dbReference>
<comment type="similarity">
    <text evidence="2">Belongs to the bacterial solute-binding protein 8 family.</text>
</comment>
<comment type="subcellular location">
    <subcellularLocation>
        <location evidence="1">Cell envelope</location>
    </subcellularLocation>
</comment>
<sequence length="361" mass="36896">MPLHPRVPRSCAPRRIGAVASVCLAAAVALVGCSDSESQDDASTIVRTTTNIAGAGVVGNNRDTAGLCPALAPLDPTGIEGDTRPVGHAEGISVLPADPQRIVVLDAAGLDASCAVGIWERVVGAATIDPDFRGDGDQPLYLGTGLASVPSVGPVGSPDIDAITALDPDLILGAESLGSTTYDELTAIAPTVFTATGQGWKDTFLQSAAALGRGQAAFEALASFSADAERVGREIDATQTQASVVRFAADSIEVDGPNSFAGQILDEVGVGRPQSQRDATFSVESDNLTPVEGDIVYVRFAGPDGESFGREVMDSDAWHALGSVTDGRVFAVDDTVWSGSGVVAARAVLDDLSASLNAYVS</sequence>
<dbReference type="Gene3D" id="3.40.50.1980">
    <property type="entry name" value="Nitrogenase molybdenum iron protein domain"/>
    <property type="match status" value="2"/>
</dbReference>
<gene>
    <name evidence="7" type="ORF">R3P95_01035</name>
</gene>
<dbReference type="Pfam" id="PF01497">
    <property type="entry name" value="Peripla_BP_2"/>
    <property type="match status" value="1"/>
</dbReference>
<evidence type="ECO:0000313" key="7">
    <source>
        <dbReference type="EMBL" id="MDV6229115.1"/>
    </source>
</evidence>
<evidence type="ECO:0000256" key="1">
    <source>
        <dbReference type="ARBA" id="ARBA00004196"/>
    </source>
</evidence>
<protein>
    <submittedName>
        <fullName evidence="7">Iron-siderophore ABC transporter substrate-binding protein</fullName>
    </submittedName>
</protein>
<reference evidence="7 8" key="1">
    <citation type="submission" date="2023-10" db="EMBL/GenBank/DDBJ databases">
        <title>Development of a sustainable strategy for remediation of hydrocarbon-contaminated territories based on the waste exchange concept.</title>
        <authorList>
            <person name="Krivoruchko A."/>
        </authorList>
    </citation>
    <scope>NUCLEOTIDE SEQUENCE [LARGE SCALE GENOMIC DNA]</scope>
    <source>
        <strain evidence="7 8">IEGM 1322</strain>
    </source>
</reference>
<organism evidence="7 8">
    <name type="scientific">Rhodococcus cercidiphylli</name>
    <dbReference type="NCBI Taxonomy" id="489916"/>
    <lineage>
        <taxon>Bacteria</taxon>
        <taxon>Bacillati</taxon>
        <taxon>Actinomycetota</taxon>
        <taxon>Actinomycetes</taxon>
        <taxon>Mycobacteriales</taxon>
        <taxon>Nocardiaceae</taxon>
        <taxon>Rhodococcus</taxon>
    </lineage>
</organism>
<dbReference type="EMBL" id="JAWLKE010000001">
    <property type="protein sequence ID" value="MDV6229115.1"/>
    <property type="molecule type" value="Genomic_DNA"/>
</dbReference>
<evidence type="ECO:0000256" key="3">
    <source>
        <dbReference type="ARBA" id="ARBA00022448"/>
    </source>
</evidence>
<name>A0ABU4AS98_9NOCA</name>
<feature type="domain" description="Fe/B12 periplasmic-binding" evidence="6">
    <location>
        <begin position="101"/>
        <end position="360"/>
    </location>
</feature>
<evidence type="ECO:0000313" key="8">
    <source>
        <dbReference type="Proteomes" id="UP001185899"/>
    </source>
</evidence>
<dbReference type="PROSITE" id="PS50983">
    <property type="entry name" value="FE_B12_PBP"/>
    <property type="match status" value="1"/>
</dbReference>
<evidence type="ECO:0000256" key="2">
    <source>
        <dbReference type="ARBA" id="ARBA00008814"/>
    </source>
</evidence>
<feature type="chain" id="PRO_5046905000" evidence="5">
    <location>
        <begin position="26"/>
        <end position="361"/>
    </location>
</feature>
<evidence type="ECO:0000256" key="4">
    <source>
        <dbReference type="ARBA" id="ARBA00022729"/>
    </source>
</evidence>
<dbReference type="RefSeq" id="WP_317547146.1">
    <property type="nucleotide sequence ID" value="NZ_JAWLKE010000001.1"/>
</dbReference>
<dbReference type="CDD" id="cd01146">
    <property type="entry name" value="FhuD"/>
    <property type="match status" value="1"/>
</dbReference>
<evidence type="ECO:0000259" key="6">
    <source>
        <dbReference type="PROSITE" id="PS50983"/>
    </source>
</evidence>
<dbReference type="SUPFAM" id="SSF53807">
    <property type="entry name" value="Helical backbone' metal receptor"/>
    <property type="match status" value="1"/>
</dbReference>
<comment type="caution">
    <text evidence="7">The sequence shown here is derived from an EMBL/GenBank/DDBJ whole genome shotgun (WGS) entry which is preliminary data.</text>
</comment>
<keyword evidence="4 5" id="KW-0732">Signal</keyword>